<accession>A0A4R6UDZ5</accession>
<organism evidence="4 5">
    <name type="scientific">Aureibacillus halotolerans</name>
    <dbReference type="NCBI Taxonomy" id="1508390"/>
    <lineage>
        <taxon>Bacteria</taxon>
        <taxon>Bacillati</taxon>
        <taxon>Bacillota</taxon>
        <taxon>Bacilli</taxon>
        <taxon>Bacillales</taxon>
        <taxon>Bacillaceae</taxon>
        <taxon>Aureibacillus</taxon>
    </lineage>
</organism>
<dbReference type="OrthoDB" id="9783818at2"/>
<dbReference type="InterPro" id="IPR002035">
    <property type="entry name" value="VWF_A"/>
</dbReference>
<dbReference type="SUPFAM" id="SSF53300">
    <property type="entry name" value="vWA-like"/>
    <property type="match status" value="1"/>
</dbReference>
<gene>
    <name evidence="4" type="ORF">EV213_101467</name>
</gene>
<dbReference type="PROSITE" id="PS51257">
    <property type="entry name" value="PROKAR_LIPOPROTEIN"/>
    <property type="match status" value="1"/>
</dbReference>
<reference evidence="4 5" key="1">
    <citation type="submission" date="2019-03" db="EMBL/GenBank/DDBJ databases">
        <title>Genomic Encyclopedia of Type Strains, Phase IV (KMG-IV): sequencing the most valuable type-strain genomes for metagenomic binning, comparative biology and taxonomic classification.</title>
        <authorList>
            <person name="Goeker M."/>
        </authorList>
    </citation>
    <scope>NUCLEOTIDE SEQUENCE [LARGE SCALE GENOMIC DNA]</scope>
    <source>
        <strain evidence="4 5">DSM 28697</strain>
    </source>
</reference>
<proteinExistence type="predicted"/>
<dbReference type="Proteomes" id="UP000295632">
    <property type="component" value="Unassembled WGS sequence"/>
</dbReference>
<sequence>MKNKLVNFLPFLALTFFILAGCSSETTSTGSVGDEKETDIAAGENTDNSDESKTTSEIITDVFKTNDQADWLTSELDSLVNNAVGHFAGETYEANREDIEAVLDQFPSQEDLDGYETEYMQKLMLLFGEDYEDPFPEWEEINVELPTIYNGARQLKPNLNVEILLDASGSMIEEIDGESKMALAKDAIKTFAGKLPEEAYVSLRVYGNEGTTAFADKEMSCQSSEQVYELQSYDEGTLNNALEQFEPAGWTPMAKALKDAMKDLEGLDGETHTNFIFLVSDGVGTCDGDPVKVASELKESNIQPIVNVIGFDVDEEGENQLKAVAESADGLFAYVEDQEALQEQFEKTDEIAAQWKKWRSETLAEINEISSRRSERLSTVMSDWNENRDRERDNINAALDYLSEKGKIDTSHFNSYGNLMDIRYRGLHALFFSTKTLHNSKNFSERVGGKAEVKLKFFDR</sequence>
<evidence type="ECO:0000313" key="5">
    <source>
        <dbReference type="Proteomes" id="UP000295632"/>
    </source>
</evidence>
<dbReference type="RefSeq" id="WP_133578846.1">
    <property type="nucleotide sequence ID" value="NZ_SNYJ01000001.1"/>
</dbReference>
<feature type="domain" description="VWFA" evidence="3">
    <location>
        <begin position="160"/>
        <end position="351"/>
    </location>
</feature>
<dbReference type="AlphaFoldDB" id="A0A4R6UDZ5"/>
<protein>
    <submittedName>
        <fullName evidence="4">Ca-activated chloride channel family protein</fullName>
    </submittedName>
</protein>
<dbReference type="EMBL" id="SNYJ01000001">
    <property type="protein sequence ID" value="TDQ43035.1"/>
    <property type="molecule type" value="Genomic_DNA"/>
</dbReference>
<dbReference type="Gene3D" id="3.40.50.410">
    <property type="entry name" value="von Willebrand factor, type A domain"/>
    <property type="match status" value="1"/>
</dbReference>
<dbReference type="InterPro" id="IPR036465">
    <property type="entry name" value="vWFA_dom_sf"/>
</dbReference>
<name>A0A4R6UDZ5_9BACI</name>
<dbReference type="Pfam" id="PF00092">
    <property type="entry name" value="VWA"/>
    <property type="match status" value="1"/>
</dbReference>
<evidence type="ECO:0000259" key="3">
    <source>
        <dbReference type="PROSITE" id="PS50234"/>
    </source>
</evidence>
<keyword evidence="2" id="KW-0732">Signal</keyword>
<evidence type="ECO:0000256" key="2">
    <source>
        <dbReference type="SAM" id="SignalP"/>
    </source>
</evidence>
<dbReference type="SMART" id="SM00327">
    <property type="entry name" value="VWA"/>
    <property type="match status" value="1"/>
</dbReference>
<feature type="chain" id="PRO_5039554960" evidence="2">
    <location>
        <begin position="21"/>
        <end position="460"/>
    </location>
</feature>
<evidence type="ECO:0000313" key="4">
    <source>
        <dbReference type="EMBL" id="TDQ43035.1"/>
    </source>
</evidence>
<comment type="caution">
    <text evidence="4">The sequence shown here is derived from an EMBL/GenBank/DDBJ whole genome shotgun (WGS) entry which is preliminary data.</text>
</comment>
<dbReference type="PROSITE" id="PS50234">
    <property type="entry name" value="VWFA"/>
    <property type="match status" value="1"/>
</dbReference>
<feature type="region of interest" description="Disordered" evidence="1">
    <location>
        <begin position="25"/>
        <end position="53"/>
    </location>
</feature>
<feature type="signal peptide" evidence="2">
    <location>
        <begin position="1"/>
        <end position="20"/>
    </location>
</feature>
<keyword evidence="5" id="KW-1185">Reference proteome</keyword>
<evidence type="ECO:0000256" key="1">
    <source>
        <dbReference type="SAM" id="MobiDB-lite"/>
    </source>
</evidence>